<sequence length="124" mass="13686">MTSPEDSQTTPPKICDRYGILLITDEVITAFGRTGAWSGARLWGIKPDMGSPKSLQPQAPQPTWRVQTCISLDAGTEQLQRTSSTDTARLHSGQERLNESSRSGKSLRIAGTQDRRGRRMSLSR</sequence>
<evidence type="ECO:0000313" key="3">
    <source>
        <dbReference type="Proteomes" id="UP000250079"/>
    </source>
</evidence>
<dbReference type="SUPFAM" id="SSF53383">
    <property type="entry name" value="PLP-dependent transferases"/>
    <property type="match status" value="1"/>
</dbReference>
<dbReference type="Gene3D" id="3.40.640.10">
    <property type="entry name" value="Type I PLP-dependent aspartate aminotransferase-like (Major domain)"/>
    <property type="match status" value="1"/>
</dbReference>
<dbReference type="GO" id="GO:0030170">
    <property type="term" value="F:pyridoxal phosphate binding"/>
    <property type="evidence" value="ECO:0007669"/>
    <property type="project" value="InterPro"/>
</dbReference>
<dbReference type="Proteomes" id="UP000250079">
    <property type="component" value="Chromosome"/>
</dbReference>
<dbReference type="KEGG" id="gai:IMCC3135_16355"/>
<dbReference type="EC" id="2.6.1.18" evidence="2"/>
<reference evidence="2 3" key="1">
    <citation type="submission" date="2016-12" db="EMBL/GenBank/DDBJ databases">
        <authorList>
            <person name="Song W.-J."/>
            <person name="Kurnit D.M."/>
        </authorList>
    </citation>
    <scope>NUCLEOTIDE SEQUENCE [LARGE SCALE GENOMIC DNA]</scope>
    <source>
        <strain evidence="2 3">IMCC3135</strain>
    </source>
</reference>
<dbReference type="AlphaFoldDB" id="A0A2Z2NPY2"/>
<dbReference type="InterPro" id="IPR005814">
    <property type="entry name" value="Aminotrans_3"/>
</dbReference>
<organism evidence="2 3">
    <name type="scientific">Granulosicoccus antarcticus IMCC3135</name>
    <dbReference type="NCBI Taxonomy" id="1192854"/>
    <lineage>
        <taxon>Bacteria</taxon>
        <taxon>Pseudomonadati</taxon>
        <taxon>Pseudomonadota</taxon>
        <taxon>Gammaproteobacteria</taxon>
        <taxon>Chromatiales</taxon>
        <taxon>Granulosicoccaceae</taxon>
        <taxon>Granulosicoccus</taxon>
    </lineage>
</organism>
<evidence type="ECO:0000256" key="1">
    <source>
        <dbReference type="SAM" id="MobiDB-lite"/>
    </source>
</evidence>
<protein>
    <submittedName>
        <fullName evidence="2">Beta-alanine--pyruvate aminotransferase</fullName>
        <ecNumber evidence="2">2.6.1.18</ecNumber>
    </submittedName>
</protein>
<feature type="region of interest" description="Disordered" evidence="1">
    <location>
        <begin position="76"/>
        <end position="124"/>
    </location>
</feature>
<keyword evidence="2" id="KW-0808">Transferase</keyword>
<keyword evidence="2" id="KW-0032">Aminotransferase</keyword>
<keyword evidence="3" id="KW-1185">Reference proteome</keyword>
<dbReference type="InterPro" id="IPR015421">
    <property type="entry name" value="PyrdxlP-dep_Trfase_major"/>
</dbReference>
<accession>A0A2Z2NPY2</accession>
<keyword evidence="2" id="KW-0670">Pyruvate</keyword>
<dbReference type="RefSeq" id="WP_088918558.1">
    <property type="nucleotide sequence ID" value="NZ_CP018632.1"/>
</dbReference>
<feature type="compositionally biased region" description="Polar residues" evidence="1">
    <location>
        <begin position="77"/>
        <end position="87"/>
    </location>
</feature>
<dbReference type="EMBL" id="CP018632">
    <property type="protein sequence ID" value="ASJ73353.1"/>
    <property type="molecule type" value="Genomic_DNA"/>
</dbReference>
<feature type="compositionally biased region" description="Basic and acidic residues" evidence="1">
    <location>
        <begin position="88"/>
        <end position="99"/>
    </location>
</feature>
<evidence type="ECO:0000313" key="2">
    <source>
        <dbReference type="EMBL" id="ASJ73353.1"/>
    </source>
</evidence>
<name>A0A2Z2NPY2_9GAMM</name>
<dbReference type="GO" id="GO:0016223">
    <property type="term" value="F:beta-alanine:pyruvate transaminase activity"/>
    <property type="evidence" value="ECO:0007669"/>
    <property type="project" value="UniProtKB-EC"/>
</dbReference>
<dbReference type="InterPro" id="IPR015424">
    <property type="entry name" value="PyrdxlP-dep_Trfase"/>
</dbReference>
<proteinExistence type="predicted"/>
<gene>
    <name evidence="2" type="primary">bauA</name>
    <name evidence="2" type="ORF">IMCC3135_16355</name>
</gene>
<dbReference type="Pfam" id="PF00202">
    <property type="entry name" value="Aminotran_3"/>
    <property type="match status" value="1"/>
</dbReference>